<protein>
    <recommendedName>
        <fullName evidence="5">MYND-type domain-containing protein</fullName>
    </recommendedName>
</protein>
<keyword evidence="2 4" id="KW-0863">Zinc-finger</keyword>
<dbReference type="OrthoDB" id="437457at2759"/>
<keyword evidence="3" id="KW-0862">Zinc</keyword>
<dbReference type="InterPro" id="IPR002893">
    <property type="entry name" value="Znf_MYND"/>
</dbReference>
<evidence type="ECO:0000313" key="6">
    <source>
        <dbReference type="EMBL" id="CZR64008.1"/>
    </source>
</evidence>
<evidence type="ECO:0000256" key="1">
    <source>
        <dbReference type="ARBA" id="ARBA00022723"/>
    </source>
</evidence>
<reference evidence="6 7" key="1">
    <citation type="submission" date="2016-03" db="EMBL/GenBank/DDBJ databases">
        <authorList>
            <person name="Ploux O."/>
        </authorList>
    </citation>
    <scope>NUCLEOTIDE SEQUENCE [LARGE SCALE GENOMIC DNA]</scope>
    <source>
        <strain evidence="6 7">UAMH 11012</strain>
    </source>
</reference>
<name>A0A1L7XG77_9HELO</name>
<dbReference type="GO" id="GO:0008270">
    <property type="term" value="F:zinc ion binding"/>
    <property type="evidence" value="ECO:0007669"/>
    <property type="project" value="UniProtKB-KW"/>
</dbReference>
<dbReference type="Proteomes" id="UP000184330">
    <property type="component" value="Unassembled WGS sequence"/>
</dbReference>
<evidence type="ECO:0000256" key="4">
    <source>
        <dbReference type="PROSITE-ProRule" id="PRU00134"/>
    </source>
</evidence>
<accession>A0A1L7XG77</accession>
<dbReference type="PROSITE" id="PS50865">
    <property type="entry name" value="ZF_MYND_2"/>
    <property type="match status" value="1"/>
</dbReference>
<evidence type="ECO:0000256" key="3">
    <source>
        <dbReference type="ARBA" id="ARBA00022833"/>
    </source>
</evidence>
<keyword evidence="7" id="KW-1185">Reference proteome</keyword>
<evidence type="ECO:0000259" key="5">
    <source>
        <dbReference type="PROSITE" id="PS50865"/>
    </source>
</evidence>
<dbReference type="EMBL" id="FJOG01000025">
    <property type="protein sequence ID" value="CZR64008.1"/>
    <property type="molecule type" value="Genomic_DNA"/>
</dbReference>
<dbReference type="AlphaFoldDB" id="A0A1L7XG77"/>
<proteinExistence type="predicted"/>
<evidence type="ECO:0000313" key="7">
    <source>
        <dbReference type="Proteomes" id="UP000184330"/>
    </source>
</evidence>
<gene>
    <name evidence="6" type="ORF">PAC_13905</name>
</gene>
<dbReference type="SUPFAM" id="SSF144232">
    <property type="entry name" value="HIT/MYND zinc finger-like"/>
    <property type="match status" value="1"/>
</dbReference>
<keyword evidence="1" id="KW-0479">Metal-binding</keyword>
<sequence length="410" mass="46191">MAQPCPPQPCPSCQIHLANTSCEKCSPAAYCSPTCRASNVILHRLLCKPYWSPMRPPRKPNATLGLFIPAENGPPTFRFVRYERDEHDIVRPDLKHLLGTDDPVRTLLSWSVTQNKELPYTLQLYQRAGKQMVNNFAYEAAKGTGYERHWGGAMVVLATKYQACAMDEPVWRDVGVEDLRWMFDYWRYGDEPLPFGGLMGGKSVVTAETVISGVHIETAESGLGRSPTLRNIKAVVIACIEERKARGTFVEMSIGIDHPIFRESPTQISKKMKLPLLMHKFPVQAIGAKTEDSVFRNPEASAMQRILDLDDPGWGLVADEYFGNIGSVLVVRADRKDLDAKQLDMLIGFCVMGLGYHMDLAMKDDNEELKKGVTNDLTSKAVFNGFFEEKRRALRWRDASWENVKSPYDV</sequence>
<feature type="domain" description="MYND-type" evidence="5">
    <location>
        <begin position="10"/>
        <end position="47"/>
    </location>
</feature>
<organism evidence="6 7">
    <name type="scientific">Phialocephala subalpina</name>
    <dbReference type="NCBI Taxonomy" id="576137"/>
    <lineage>
        <taxon>Eukaryota</taxon>
        <taxon>Fungi</taxon>
        <taxon>Dikarya</taxon>
        <taxon>Ascomycota</taxon>
        <taxon>Pezizomycotina</taxon>
        <taxon>Leotiomycetes</taxon>
        <taxon>Helotiales</taxon>
        <taxon>Mollisiaceae</taxon>
        <taxon>Phialocephala</taxon>
        <taxon>Phialocephala fortinii species complex</taxon>
    </lineage>
</organism>
<dbReference type="STRING" id="576137.A0A1L7XG77"/>
<evidence type="ECO:0000256" key="2">
    <source>
        <dbReference type="ARBA" id="ARBA00022771"/>
    </source>
</evidence>